<feature type="region of interest" description="Disordered" evidence="1">
    <location>
        <begin position="36"/>
        <end position="62"/>
    </location>
</feature>
<protein>
    <submittedName>
        <fullName evidence="2">Uncharacterized protein</fullName>
    </submittedName>
</protein>
<evidence type="ECO:0000313" key="3">
    <source>
        <dbReference type="Proteomes" id="UP000611554"/>
    </source>
</evidence>
<dbReference type="Proteomes" id="UP000611554">
    <property type="component" value="Unassembled WGS sequence"/>
</dbReference>
<reference evidence="3" key="1">
    <citation type="journal article" date="2019" name="Int. J. Syst. Evol. Microbiol.">
        <title>The Global Catalogue of Microorganisms (GCM) 10K type strain sequencing project: providing services to taxonomists for standard genome sequencing and annotation.</title>
        <authorList>
            <consortium name="The Broad Institute Genomics Platform"/>
            <consortium name="The Broad Institute Genome Sequencing Center for Infectious Disease"/>
            <person name="Wu L."/>
            <person name="Ma J."/>
        </authorList>
    </citation>
    <scope>NUCLEOTIDE SEQUENCE [LARGE SCALE GENOMIC DNA]</scope>
    <source>
        <strain evidence="3">JCM 3115</strain>
    </source>
</reference>
<gene>
    <name evidence="2" type="ORF">GCM10010140_29070</name>
</gene>
<evidence type="ECO:0000313" key="2">
    <source>
        <dbReference type="EMBL" id="GGP97255.1"/>
    </source>
</evidence>
<accession>A0ABQ2QTT4</accession>
<keyword evidence="3" id="KW-1185">Reference proteome</keyword>
<comment type="caution">
    <text evidence="2">The sequence shown here is derived from an EMBL/GenBank/DDBJ whole genome shotgun (WGS) entry which is preliminary data.</text>
</comment>
<organism evidence="2 3">
    <name type="scientific">Streptosporangium pseudovulgare</name>
    <dbReference type="NCBI Taxonomy" id="35765"/>
    <lineage>
        <taxon>Bacteria</taxon>
        <taxon>Bacillati</taxon>
        <taxon>Actinomycetota</taxon>
        <taxon>Actinomycetes</taxon>
        <taxon>Streptosporangiales</taxon>
        <taxon>Streptosporangiaceae</taxon>
        <taxon>Streptosporangium</taxon>
    </lineage>
</organism>
<evidence type="ECO:0000256" key="1">
    <source>
        <dbReference type="SAM" id="MobiDB-lite"/>
    </source>
</evidence>
<proteinExistence type="predicted"/>
<dbReference type="EMBL" id="BMQJ01000006">
    <property type="protein sequence ID" value="GGP97255.1"/>
    <property type="molecule type" value="Genomic_DNA"/>
</dbReference>
<sequence>MPLIGAANTTPLLMEVAALNDREDQGPLAVHIQPVAGRTETGPGRPVRAVRGRGQERPGWPRARRVRLSPASATAVLTTDTWL</sequence>
<name>A0ABQ2QTT4_9ACTN</name>